<evidence type="ECO:0008006" key="3">
    <source>
        <dbReference type="Google" id="ProtNLM"/>
    </source>
</evidence>
<comment type="caution">
    <text evidence="1">The sequence shown here is derived from an EMBL/GenBank/DDBJ whole genome shotgun (WGS) entry which is preliminary data.</text>
</comment>
<organism evidence="1 2">
    <name type="scientific">Algoriphagus limi</name>
    <dbReference type="NCBI Taxonomy" id="2975273"/>
    <lineage>
        <taxon>Bacteria</taxon>
        <taxon>Pseudomonadati</taxon>
        <taxon>Bacteroidota</taxon>
        <taxon>Cytophagia</taxon>
        <taxon>Cytophagales</taxon>
        <taxon>Cyclobacteriaceae</taxon>
        <taxon>Algoriphagus</taxon>
    </lineage>
</organism>
<dbReference type="RefSeq" id="WP_259412676.1">
    <property type="nucleotide sequence ID" value="NZ_JANWGH010000001.1"/>
</dbReference>
<gene>
    <name evidence="1" type="ORF">NY014_01075</name>
</gene>
<name>A0ABT2G1E3_9BACT</name>
<dbReference type="EMBL" id="JANWGH010000001">
    <property type="protein sequence ID" value="MCS5488999.1"/>
    <property type="molecule type" value="Genomic_DNA"/>
</dbReference>
<evidence type="ECO:0000313" key="2">
    <source>
        <dbReference type="Proteomes" id="UP001206788"/>
    </source>
</evidence>
<proteinExistence type="predicted"/>
<protein>
    <recommendedName>
        <fullName evidence="3">DUF1574 domain-containing protein</fullName>
    </recommendedName>
</protein>
<evidence type="ECO:0000313" key="1">
    <source>
        <dbReference type="EMBL" id="MCS5488999.1"/>
    </source>
</evidence>
<keyword evidence="2" id="KW-1185">Reference proteome</keyword>
<sequence length="301" mass="34881">MKKFLFQIFTYLLITFLVGLSITGAADYFLSKSYFYKPQFISNYFSSASKLDYIIAGSSRGLTTIDTKEVDSKLGVKGFNISMDDTGLPSQFLMIKHFFESGNTANYCVLTLDVSHFEESEKKLNDNDYRFITYSDRSYVHEYYRAYETGIIRPLTWSKYFPLFAYSYYNMELIWPAGMAALKPRYKNRFDEKGDYSYPDMVFSNDSPPKVQEIQKAIKNPILEEIRAYLQTKNSELILYIAPYFNKSIYVTNPSNYPLINHAGALQGANYFFDIDHVNTLGKQEATNLFMEDFQAILKSN</sequence>
<dbReference type="Proteomes" id="UP001206788">
    <property type="component" value="Unassembled WGS sequence"/>
</dbReference>
<reference evidence="1 2" key="1">
    <citation type="submission" date="2022-08" db="EMBL/GenBank/DDBJ databases">
        <title>Algoriphagus sp. CAU 1643 isolated from mud.</title>
        <authorList>
            <person name="Kim W."/>
        </authorList>
    </citation>
    <scope>NUCLEOTIDE SEQUENCE [LARGE SCALE GENOMIC DNA]</scope>
    <source>
        <strain evidence="1 2">CAU 1643</strain>
    </source>
</reference>
<accession>A0ABT2G1E3</accession>